<reference evidence="13" key="1">
    <citation type="journal article" date="2020" name="mSystems">
        <title>Genome- and Community-Level Interaction Insights into Carbon Utilization and Element Cycling Functions of Hydrothermarchaeota in Hydrothermal Sediment.</title>
        <authorList>
            <person name="Zhou Z."/>
            <person name="Liu Y."/>
            <person name="Xu W."/>
            <person name="Pan J."/>
            <person name="Luo Z.H."/>
            <person name="Li M."/>
        </authorList>
    </citation>
    <scope>NUCLEOTIDE SEQUENCE [LARGE SCALE GENOMIC DNA]</scope>
    <source>
        <strain evidence="13">SpSt-876</strain>
    </source>
</reference>
<keyword evidence="5" id="KW-0997">Cell inner membrane</keyword>
<dbReference type="PROSITE" id="PS52015">
    <property type="entry name" value="TONB_CTD"/>
    <property type="match status" value="1"/>
</dbReference>
<dbReference type="Pfam" id="PF03544">
    <property type="entry name" value="TonB_C"/>
    <property type="match status" value="1"/>
</dbReference>
<keyword evidence="8 11" id="KW-1133">Transmembrane helix</keyword>
<evidence type="ECO:0000256" key="3">
    <source>
        <dbReference type="ARBA" id="ARBA00022448"/>
    </source>
</evidence>
<evidence type="ECO:0000256" key="4">
    <source>
        <dbReference type="ARBA" id="ARBA00022475"/>
    </source>
</evidence>
<dbReference type="NCBIfam" id="TIGR01352">
    <property type="entry name" value="tonB_Cterm"/>
    <property type="match status" value="1"/>
</dbReference>
<dbReference type="GO" id="GO:0015031">
    <property type="term" value="P:protein transport"/>
    <property type="evidence" value="ECO:0007669"/>
    <property type="project" value="UniProtKB-KW"/>
</dbReference>
<protein>
    <submittedName>
        <fullName evidence="13">Energy transducer TonB</fullName>
    </submittedName>
</protein>
<dbReference type="AlphaFoldDB" id="A0A7C6EFI6"/>
<evidence type="ECO:0000256" key="1">
    <source>
        <dbReference type="ARBA" id="ARBA00004383"/>
    </source>
</evidence>
<evidence type="ECO:0000259" key="12">
    <source>
        <dbReference type="PROSITE" id="PS52015"/>
    </source>
</evidence>
<dbReference type="PANTHER" id="PTHR33446:SF2">
    <property type="entry name" value="PROTEIN TONB"/>
    <property type="match status" value="1"/>
</dbReference>
<keyword evidence="7" id="KW-0653">Protein transport</keyword>
<evidence type="ECO:0000256" key="8">
    <source>
        <dbReference type="ARBA" id="ARBA00022989"/>
    </source>
</evidence>
<organism evidence="13">
    <name type="scientific">candidate division WOR-3 bacterium</name>
    <dbReference type="NCBI Taxonomy" id="2052148"/>
    <lineage>
        <taxon>Bacteria</taxon>
        <taxon>Bacteria division WOR-3</taxon>
    </lineage>
</organism>
<dbReference type="InterPro" id="IPR051045">
    <property type="entry name" value="TonB-dependent_transducer"/>
</dbReference>
<dbReference type="GO" id="GO:0005886">
    <property type="term" value="C:plasma membrane"/>
    <property type="evidence" value="ECO:0007669"/>
    <property type="project" value="UniProtKB-SubCell"/>
</dbReference>
<dbReference type="EMBL" id="DTLI01000077">
    <property type="protein sequence ID" value="HHS51843.1"/>
    <property type="molecule type" value="Genomic_DNA"/>
</dbReference>
<dbReference type="InterPro" id="IPR006260">
    <property type="entry name" value="TonB/TolA_C"/>
</dbReference>
<evidence type="ECO:0000256" key="2">
    <source>
        <dbReference type="ARBA" id="ARBA00006555"/>
    </source>
</evidence>
<name>A0A7C6EFI6_UNCW3</name>
<evidence type="ECO:0000256" key="11">
    <source>
        <dbReference type="SAM" id="Phobius"/>
    </source>
</evidence>
<comment type="caution">
    <text evidence="13">The sequence shown here is derived from an EMBL/GenBank/DDBJ whole genome shotgun (WGS) entry which is preliminary data.</text>
</comment>
<comment type="subcellular location">
    <subcellularLocation>
        <location evidence="1">Cell inner membrane</location>
        <topology evidence="1">Single-pass membrane protein</topology>
        <orientation evidence="1">Periplasmic side</orientation>
    </subcellularLocation>
</comment>
<comment type="similarity">
    <text evidence="2">Belongs to the TonB family.</text>
</comment>
<sequence>MKDLRAQQLLEATAVDKRIDYCIILSIIFHILLFFLFSRSAKAIRNYAHLTQITFIDQTYRPEVAKILPKMPPLQPGSTQGSQTGIKPETPTIVSSVPPTEEVSTIDFSQKLDRSQAVIDLNRYEIAEGPNLLDVVRIGDRASGTQKSTEEILLEKPVELAKGLSRGSDVSGLLGYPGVTTPEPPIQIEHKPLQKPQGQSFKFAPNKSSDADEKTLAKSELEPIRGTNILIAGPISQRQIINKVLPQYPAWALERGISGTVIIRIWVMPDGTVKETMTVEQSSGYPELDIIVINALRRWEFAPLAPNVIQEVQWGVITFKFCLN</sequence>
<dbReference type="GO" id="GO:0055085">
    <property type="term" value="P:transmembrane transport"/>
    <property type="evidence" value="ECO:0007669"/>
    <property type="project" value="InterPro"/>
</dbReference>
<keyword evidence="6 11" id="KW-0812">Transmembrane</keyword>
<feature type="region of interest" description="Disordered" evidence="10">
    <location>
        <begin position="72"/>
        <end position="99"/>
    </location>
</feature>
<dbReference type="SUPFAM" id="SSF74653">
    <property type="entry name" value="TolA/TonB C-terminal domain"/>
    <property type="match status" value="1"/>
</dbReference>
<keyword evidence="3" id="KW-0813">Transport</keyword>
<evidence type="ECO:0000256" key="5">
    <source>
        <dbReference type="ARBA" id="ARBA00022519"/>
    </source>
</evidence>
<evidence type="ECO:0000256" key="9">
    <source>
        <dbReference type="ARBA" id="ARBA00023136"/>
    </source>
</evidence>
<keyword evidence="9 11" id="KW-0472">Membrane</keyword>
<evidence type="ECO:0000313" key="13">
    <source>
        <dbReference type="EMBL" id="HHS51843.1"/>
    </source>
</evidence>
<keyword evidence="4" id="KW-1003">Cell membrane</keyword>
<evidence type="ECO:0000256" key="10">
    <source>
        <dbReference type="SAM" id="MobiDB-lite"/>
    </source>
</evidence>
<gene>
    <name evidence="13" type="ORF">ENW73_03105</name>
</gene>
<evidence type="ECO:0000256" key="7">
    <source>
        <dbReference type="ARBA" id="ARBA00022927"/>
    </source>
</evidence>
<dbReference type="InterPro" id="IPR037682">
    <property type="entry name" value="TonB_C"/>
</dbReference>
<accession>A0A7C6EFI6</accession>
<feature type="transmembrane region" description="Helical" evidence="11">
    <location>
        <begin position="21"/>
        <end position="38"/>
    </location>
</feature>
<proteinExistence type="inferred from homology"/>
<feature type="compositionally biased region" description="Polar residues" evidence="10">
    <location>
        <begin position="76"/>
        <end position="85"/>
    </location>
</feature>
<dbReference type="Gene3D" id="3.30.1150.10">
    <property type="match status" value="1"/>
</dbReference>
<dbReference type="PANTHER" id="PTHR33446">
    <property type="entry name" value="PROTEIN TONB-RELATED"/>
    <property type="match status" value="1"/>
</dbReference>
<feature type="domain" description="TonB C-terminal" evidence="12">
    <location>
        <begin position="233"/>
        <end position="324"/>
    </location>
</feature>
<evidence type="ECO:0000256" key="6">
    <source>
        <dbReference type="ARBA" id="ARBA00022692"/>
    </source>
</evidence>